<dbReference type="PANTHER" id="PTHR11276">
    <property type="entry name" value="DNA POLYMERASE TYPE-X FAMILY MEMBER"/>
    <property type="match status" value="1"/>
</dbReference>
<protein>
    <recommendedName>
        <fullName evidence="3">DNA polymerase</fullName>
        <ecNumber evidence="3">2.7.7.7</ecNumber>
    </recommendedName>
</protein>
<dbReference type="EC" id="2.7.7.7" evidence="3"/>
<keyword evidence="3" id="KW-0227">DNA damage</keyword>
<reference evidence="5 6" key="1">
    <citation type="submission" date="2024-02" db="EMBL/GenBank/DDBJ databases">
        <title>Discinaceae phylogenomics.</title>
        <authorList>
            <person name="Dirks A.C."/>
            <person name="James T.Y."/>
        </authorList>
    </citation>
    <scope>NUCLEOTIDE SEQUENCE [LARGE SCALE GENOMIC DNA]</scope>
    <source>
        <strain evidence="5 6">ACD0624</strain>
    </source>
</reference>
<dbReference type="SUPFAM" id="SSF47802">
    <property type="entry name" value="DNA polymerase beta, N-terminal domain-like"/>
    <property type="match status" value="1"/>
</dbReference>
<proteinExistence type="inferred from homology"/>
<dbReference type="InterPro" id="IPR002008">
    <property type="entry name" value="DNA_pol_X_beta-like"/>
</dbReference>
<feature type="domain" description="BRCT" evidence="4">
    <location>
        <begin position="85"/>
        <end position="110"/>
    </location>
</feature>
<dbReference type="PROSITE" id="PS50172">
    <property type="entry name" value="BRCT"/>
    <property type="match status" value="1"/>
</dbReference>
<keyword evidence="1 3" id="KW-0808">Transferase</keyword>
<keyword evidence="3" id="KW-0239">DNA-directed DNA polymerase</keyword>
<dbReference type="InterPro" id="IPR029398">
    <property type="entry name" value="PolB_thumb"/>
</dbReference>
<dbReference type="Gene3D" id="3.30.210.10">
    <property type="entry name" value="DNA polymerase, thumb domain"/>
    <property type="match status" value="1"/>
</dbReference>
<name>A0ABR3GDV1_9PEZI</name>
<evidence type="ECO:0000256" key="1">
    <source>
        <dbReference type="ARBA" id="ARBA00022679"/>
    </source>
</evidence>
<evidence type="ECO:0000313" key="6">
    <source>
        <dbReference type="Proteomes" id="UP001447188"/>
    </source>
</evidence>
<dbReference type="PRINTS" id="PR00869">
    <property type="entry name" value="DNAPOLX"/>
</dbReference>
<comment type="similarity">
    <text evidence="3">Belongs to the DNA polymerase type-X family.</text>
</comment>
<dbReference type="EMBL" id="JBBBZM010000105">
    <property type="protein sequence ID" value="KAL0634079.1"/>
    <property type="molecule type" value="Genomic_DNA"/>
</dbReference>
<dbReference type="InterPro" id="IPR001357">
    <property type="entry name" value="BRCT_dom"/>
</dbReference>
<dbReference type="InterPro" id="IPR043519">
    <property type="entry name" value="NT_sf"/>
</dbReference>
<dbReference type="SUPFAM" id="SSF81301">
    <property type="entry name" value="Nucleotidyltransferase"/>
    <property type="match status" value="1"/>
</dbReference>
<dbReference type="InterPro" id="IPR002054">
    <property type="entry name" value="DNA-dir_DNA_pol_X"/>
</dbReference>
<gene>
    <name evidence="5" type="ORF">Q9L58_007028</name>
</gene>
<sequence>MTSNSPLLDLSHLPPTFLLPTHLSSSQALDSETQLRSCNCPLAPSVSTASLFLADINTSKRAAFELRGRGLKTTYLSSSSSEPPIRVVKLAWFTLSLSAGKLLPIEEYTVYTAVRTTPVPPPTESKTLQSEKATADERLRRELLERARRDAVRNRGEDKRHGNDYLRFSRHEKDELVGLSVRQRRGIGEIMELSGAGEVGHRRSGTPEFEDEQQARAAEDMPEWVKRNGNYSCCRPTPSHSPNALFIRHLHTIRLSRALSSSSIGIKAYSTMIAVLQAYPYPLRSPSEVSLLSGCDVKASSLFAEWLRSDPDPEKRSIQAVRELEDNKSFRTLRMLSSIYGVGTTGAREWYYDQGWRTLDDVVEFGWSALTRTQQIGVKYYEEFQQKMSRPEVERIGEVIGRHAAKLRPGMKYTLTGGYRRGKNDVDSVAILLSHTDDAQTQPGFIHELVTLLDSEGWVTHTLHLGRELETQDGEDRASDSLQKARVVWREVKYADIVAKTPIKKQNENPHRRVDIVLVPPRSVGTALLHWTGGATFMRDLKLWCEKEKGWVLTSDGVVGGGGGRAHGVDATWRHGETMQGAEKRVLEGLGLQWVGPEERCTG</sequence>
<accession>A0ABR3GDV1</accession>
<comment type="subcellular location">
    <subcellularLocation>
        <location evidence="3">Nucleus</location>
    </subcellularLocation>
</comment>
<evidence type="ECO:0000256" key="3">
    <source>
        <dbReference type="RuleBase" id="RU366014"/>
    </source>
</evidence>
<keyword evidence="3" id="KW-0539">Nucleus</keyword>
<dbReference type="SMART" id="SM00483">
    <property type="entry name" value="POLXc"/>
    <property type="match status" value="1"/>
</dbReference>
<keyword evidence="6" id="KW-1185">Reference proteome</keyword>
<dbReference type="Pfam" id="PF14791">
    <property type="entry name" value="DNA_pol_B_thumb"/>
    <property type="match status" value="1"/>
</dbReference>
<dbReference type="Pfam" id="PF14792">
    <property type="entry name" value="DNA_pol_B_palm"/>
    <property type="match status" value="1"/>
</dbReference>
<comment type="caution">
    <text evidence="5">The sequence shown here is derived from an EMBL/GenBank/DDBJ whole genome shotgun (WGS) entry which is preliminary data.</text>
</comment>
<dbReference type="PANTHER" id="PTHR11276:SF29">
    <property type="entry name" value="DNA POLYMERASE TYPE-X FAMILY PROTEIN POL4"/>
    <property type="match status" value="1"/>
</dbReference>
<dbReference type="Gene3D" id="1.10.150.20">
    <property type="entry name" value="5' to 3' exonuclease, C-terminal subdomain"/>
    <property type="match status" value="1"/>
</dbReference>
<comment type="function">
    <text evidence="3">DNA polymerase that functions in several pathways of DNA repair. Involved in base excision repair (BER) responsible for repair of lesions that give rise to abasic (AP) sites in DNA. Also contributes to DNA double-strand break repair by non-homologous end joining and homologous recombination. Has both template-dependent and template-independent (terminal transferase) DNA polymerase activities. Has also a 5'-deoxyribose-5-phosphate lyase (dRP lyase) activity.</text>
</comment>
<organism evidence="5 6">
    <name type="scientific">Discina gigas</name>
    <dbReference type="NCBI Taxonomy" id="1032678"/>
    <lineage>
        <taxon>Eukaryota</taxon>
        <taxon>Fungi</taxon>
        <taxon>Dikarya</taxon>
        <taxon>Ascomycota</taxon>
        <taxon>Pezizomycotina</taxon>
        <taxon>Pezizomycetes</taxon>
        <taxon>Pezizales</taxon>
        <taxon>Discinaceae</taxon>
        <taxon>Discina</taxon>
    </lineage>
</organism>
<dbReference type="Gene3D" id="3.30.460.10">
    <property type="entry name" value="Beta Polymerase, domain 2"/>
    <property type="match status" value="1"/>
</dbReference>
<dbReference type="Gene3D" id="1.10.150.110">
    <property type="entry name" value="DNA polymerase beta, N-terminal domain-like"/>
    <property type="match status" value="1"/>
</dbReference>
<dbReference type="InterPro" id="IPR028207">
    <property type="entry name" value="DNA_pol_B_palm_palm"/>
</dbReference>
<dbReference type="InterPro" id="IPR018944">
    <property type="entry name" value="DNA_pol_lambd_fingers_domain"/>
</dbReference>
<dbReference type="InterPro" id="IPR022312">
    <property type="entry name" value="DNA_pol_X"/>
</dbReference>
<evidence type="ECO:0000259" key="4">
    <source>
        <dbReference type="PROSITE" id="PS50172"/>
    </source>
</evidence>
<dbReference type="Pfam" id="PF10391">
    <property type="entry name" value="DNA_pol_lambd_f"/>
    <property type="match status" value="1"/>
</dbReference>
<dbReference type="PRINTS" id="PR00870">
    <property type="entry name" value="DNAPOLXBETA"/>
</dbReference>
<dbReference type="Proteomes" id="UP001447188">
    <property type="component" value="Unassembled WGS sequence"/>
</dbReference>
<dbReference type="InterPro" id="IPR027421">
    <property type="entry name" value="DNA_pol_lamdba_lyase_dom_sf"/>
</dbReference>
<evidence type="ECO:0000313" key="5">
    <source>
        <dbReference type="EMBL" id="KAL0634079.1"/>
    </source>
</evidence>
<evidence type="ECO:0000256" key="2">
    <source>
        <dbReference type="ARBA" id="ARBA00022695"/>
    </source>
</evidence>
<dbReference type="InterPro" id="IPR037160">
    <property type="entry name" value="DNA_Pol_thumb_sf"/>
</dbReference>
<keyword evidence="3" id="KW-0234">DNA repair</keyword>
<comment type="catalytic activity">
    <reaction evidence="3">
        <text>DNA(n) + a 2'-deoxyribonucleoside 5'-triphosphate = DNA(n+1) + diphosphate</text>
        <dbReference type="Rhea" id="RHEA:22508"/>
        <dbReference type="Rhea" id="RHEA-COMP:17339"/>
        <dbReference type="Rhea" id="RHEA-COMP:17340"/>
        <dbReference type="ChEBI" id="CHEBI:33019"/>
        <dbReference type="ChEBI" id="CHEBI:61560"/>
        <dbReference type="ChEBI" id="CHEBI:173112"/>
        <dbReference type="EC" id="2.7.7.7"/>
    </reaction>
</comment>
<keyword evidence="2 3" id="KW-0548">Nucleotidyltransferase</keyword>
<dbReference type="SUPFAM" id="SSF81585">
    <property type="entry name" value="PsbU/PolX domain-like"/>
    <property type="match status" value="1"/>
</dbReference>